<evidence type="ECO:0000313" key="1">
    <source>
        <dbReference type="EMBL" id="OWK12928.1"/>
    </source>
</evidence>
<sequence length="79" mass="9024">MSGFLEGLRCSECIDWGEKRNTIASIAAGVLSETMISWFYFVHTGLMQYQMDKSEVIVTVKVAWVKQVNRCKQHLTVHS</sequence>
<reference evidence="1 2" key="1">
    <citation type="journal article" date="2018" name="Mol. Genet. Genomics">
        <title>The red deer Cervus elaphus genome CerEla1.0: sequencing, annotating, genes, and chromosomes.</title>
        <authorList>
            <person name="Bana N.A."/>
            <person name="Nyiri A."/>
            <person name="Nagy J."/>
            <person name="Frank K."/>
            <person name="Nagy T."/>
            <person name="Steger V."/>
            <person name="Schiller M."/>
            <person name="Lakatos P."/>
            <person name="Sugar L."/>
            <person name="Horn P."/>
            <person name="Barta E."/>
            <person name="Orosz L."/>
        </authorList>
    </citation>
    <scope>NUCLEOTIDE SEQUENCE [LARGE SCALE GENOMIC DNA]</scope>
    <source>
        <strain evidence="1">Hungarian</strain>
    </source>
</reference>
<evidence type="ECO:0000313" key="2">
    <source>
        <dbReference type="Proteomes" id="UP000242450"/>
    </source>
</evidence>
<dbReference type="OrthoDB" id="268928at2759"/>
<name>A0A212D3V2_CEREH</name>
<dbReference type="EMBL" id="MKHE01000008">
    <property type="protein sequence ID" value="OWK12928.1"/>
    <property type="molecule type" value="Genomic_DNA"/>
</dbReference>
<accession>A0A212D3V2</accession>
<comment type="caution">
    <text evidence="1">The sequence shown here is derived from an EMBL/GenBank/DDBJ whole genome shotgun (WGS) entry which is preliminary data.</text>
</comment>
<gene>
    <name evidence="1" type="ORF">Celaphus_00014796</name>
</gene>
<dbReference type="Proteomes" id="UP000242450">
    <property type="component" value="Chromosome 8"/>
</dbReference>
<dbReference type="AlphaFoldDB" id="A0A212D3V2"/>
<protein>
    <submittedName>
        <fullName evidence="1">Uncharacterized protein</fullName>
    </submittedName>
</protein>
<organism evidence="1 2">
    <name type="scientific">Cervus elaphus hippelaphus</name>
    <name type="common">European red deer</name>
    <dbReference type="NCBI Taxonomy" id="46360"/>
    <lineage>
        <taxon>Eukaryota</taxon>
        <taxon>Metazoa</taxon>
        <taxon>Chordata</taxon>
        <taxon>Craniata</taxon>
        <taxon>Vertebrata</taxon>
        <taxon>Euteleostomi</taxon>
        <taxon>Mammalia</taxon>
        <taxon>Eutheria</taxon>
        <taxon>Laurasiatheria</taxon>
        <taxon>Artiodactyla</taxon>
        <taxon>Ruminantia</taxon>
        <taxon>Pecora</taxon>
        <taxon>Cervidae</taxon>
        <taxon>Cervinae</taxon>
        <taxon>Cervus</taxon>
    </lineage>
</organism>
<proteinExistence type="predicted"/>
<keyword evidence="2" id="KW-1185">Reference proteome</keyword>